<dbReference type="InterPro" id="IPR012340">
    <property type="entry name" value="NA-bd_OB-fold"/>
</dbReference>
<gene>
    <name evidence="3" type="ORF">V4C55_20855</name>
</gene>
<dbReference type="InterPro" id="IPR050180">
    <property type="entry name" value="RNR_Ribonuclease"/>
</dbReference>
<evidence type="ECO:0000259" key="2">
    <source>
        <dbReference type="SMART" id="SM00955"/>
    </source>
</evidence>
<dbReference type="InterPro" id="IPR001900">
    <property type="entry name" value="RNase_II/R"/>
</dbReference>
<dbReference type="EMBL" id="JAZHGC010000017">
    <property type="protein sequence ID" value="MEM5288185.1"/>
    <property type="molecule type" value="Genomic_DNA"/>
</dbReference>
<keyword evidence="4" id="KW-1185">Reference proteome</keyword>
<name>A0ABU9QFE0_9BURK</name>
<organism evidence="3 4">
    <name type="scientific">Paraburkholderia sabiae</name>
    <dbReference type="NCBI Taxonomy" id="273251"/>
    <lineage>
        <taxon>Bacteria</taxon>
        <taxon>Pseudomonadati</taxon>
        <taxon>Pseudomonadota</taxon>
        <taxon>Betaproteobacteria</taxon>
        <taxon>Burkholderiales</taxon>
        <taxon>Burkholderiaceae</taxon>
        <taxon>Paraburkholderia</taxon>
    </lineage>
</organism>
<dbReference type="SMART" id="SM00955">
    <property type="entry name" value="RNB"/>
    <property type="match status" value="1"/>
</dbReference>
<feature type="compositionally biased region" description="Acidic residues" evidence="1">
    <location>
        <begin position="640"/>
        <end position="661"/>
    </location>
</feature>
<dbReference type="Proteomes" id="UP001494588">
    <property type="component" value="Unassembled WGS sequence"/>
</dbReference>
<sequence length="696" mass="76680">MNVFFEESGSFKAGSVLSRQGDAFQVELPGGRRAKVRAKDVLIEFDKPTAGELMEQADVVAQDIDLDFLWECAPEDEFPFATLGADYFGDTFGPVERAALILRMHGSPIYFRRKGRGQYQRAPEEQLKMALASLERKRQQALVQQGYEDEMKAGRLPDGFQSKALGLLTKPDKNSIEYKALEAAAAARGISAARLMLECGGIPSARALHEARFLSEFFPHGTGFPPVTVGELPEDLPQAEVEAFSIDDVTTTEIDDAFSVEHLSDGRVRIGIHIAAPALGIERGDAVDAIARGRLSTVYMPGDKITMLPDGVVDRFTLAEGGLRPALSLYSIVNRETQEIVASETRAELVYVKNNLRHNTLDELVTEDALANGTGEYPHKEDIAVLWPFAQALFEKRQVARAGYGLKREVQRNTDYNFYVDGEHISITPRRRGSPLDTIVAELAILANSTWGAFLHDHGVPGIYRSQRAFGAPTGPKRTRMQTTAAPHEGLGVAQYAWSTSPLRRYVDLVNQWQLIACVQHGVTAKLAAPFKPKDADLFAVVQGFDDTYTAYADHQRRMEYFWCLRWLTQENRKQVAASVVKGDLVRLEEVPLLLHVPGLGVHARGTRLMLDVMSVDELTVEASVRLLHVIDAPTVTSGTEEEEEADEEIIDATDESAESEAEAKAEADTEGAAEGEQAADQQNNDSTQHATEQGQ</sequence>
<feature type="compositionally biased region" description="Polar residues" evidence="1">
    <location>
        <begin position="683"/>
        <end position="696"/>
    </location>
</feature>
<dbReference type="PANTHER" id="PTHR23355:SF9">
    <property type="entry name" value="DIS3-LIKE EXONUCLEASE 2"/>
    <property type="match status" value="1"/>
</dbReference>
<accession>A0ABU9QFE0</accession>
<dbReference type="SUPFAM" id="SSF50249">
    <property type="entry name" value="Nucleic acid-binding proteins"/>
    <property type="match status" value="1"/>
</dbReference>
<dbReference type="RefSeq" id="WP_201655868.1">
    <property type="nucleotide sequence ID" value="NZ_CAJHCS010000023.1"/>
</dbReference>
<dbReference type="Pfam" id="PF00773">
    <property type="entry name" value="RNB"/>
    <property type="match status" value="2"/>
</dbReference>
<comment type="caution">
    <text evidence="3">The sequence shown here is derived from an EMBL/GenBank/DDBJ whole genome shotgun (WGS) entry which is preliminary data.</text>
</comment>
<feature type="domain" description="RNB" evidence="2">
    <location>
        <begin position="235"/>
        <end position="521"/>
    </location>
</feature>
<dbReference type="PANTHER" id="PTHR23355">
    <property type="entry name" value="RIBONUCLEASE"/>
    <property type="match status" value="1"/>
</dbReference>
<evidence type="ECO:0000256" key="1">
    <source>
        <dbReference type="SAM" id="MobiDB-lite"/>
    </source>
</evidence>
<evidence type="ECO:0000313" key="4">
    <source>
        <dbReference type="Proteomes" id="UP001494588"/>
    </source>
</evidence>
<proteinExistence type="predicted"/>
<feature type="region of interest" description="Disordered" evidence="1">
    <location>
        <begin position="636"/>
        <end position="696"/>
    </location>
</feature>
<reference evidence="3 4" key="1">
    <citation type="submission" date="2024-01" db="EMBL/GenBank/DDBJ databases">
        <title>The diversity of rhizobia nodulating Mimosa spp. in eleven states of Brazil covering several biomes is determined by host plant, location, and edaphic factors.</title>
        <authorList>
            <person name="Rouws L."/>
            <person name="Barauna A."/>
            <person name="Beukes C."/>
            <person name="De Faria S.M."/>
            <person name="Gross E."/>
            <person name="Dos Reis Junior F.B."/>
            <person name="Simon M."/>
            <person name="Maluk M."/>
            <person name="Odee D.W."/>
            <person name="Kenicer G."/>
            <person name="Young J.P.W."/>
            <person name="Reis V.M."/>
            <person name="Zilli J."/>
            <person name="James E.K."/>
        </authorList>
    </citation>
    <scope>NUCLEOTIDE SEQUENCE [LARGE SCALE GENOMIC DNA]</scope>
    <source>
        <strain evidence="3 4">JPY77</strain>
    </source>
</reference>
<protein>
    <submittedName>
        <fullName evidence="3">RNB domain-containing ribonuclease</fullName>
    </submittedName>
</protein>
<evidence type="ECO:0000313" key="3">
    <source>
        <dbReference type="EMBL" id="MEM5288185.1"/>
    </source>
</evidence>